<comment type="caution">
    <text evidence="1">The sequence shown here is derived from an EMBL/GenBank/DDBJ whole genome shotgun (WGS) entry which is preliminary data.</text>
</comment>
<accession>A0AAW2GMH8</accession>
<keyword evidence="2" id="KW-1185">Reference proteome</keyword>
<evidence type="ECO:0000313" key="1">
    <source>
        <dbReference type="EMBL" id="KAL0128114.1"/>
    </source>
</evidence>
<evidence type="ECO:0000313" key="2">
    <source>
        <dbReference type="Proteomes" id="UP001430953"/>
    </source>
</evidence>
<reference evidence="1 2" key="1">
    <citation type="submission" date="2023-03" db="EMBL/GenBank/DDBJ databases">
        <title>High recombination rates correlate with genetic variation in Cardiocondyla obscurior ants.</title>
        <authorList>
            <person name="Errbii M."/>
        </authorList>
    </citation>
    <scope>NUCLEOTIDE SEQUENCE [LARGE SCALE GENOMIC DNA]</scope>
    <source>
        <strain evidence="1">Alpha-2009</strain>
        <tissue evidence="1">Whole body</tissue>
    </source>
</reference>
<gene>
    <name evidence="1" type="ORF">PUN28_003397</name>
</gene>
<proteinExistence type="predicted"/>
<dbReference type="Proteomes" id="UP001430953">
    <property type="component" value="Unassembled WGS sequence"/>
</dbReference>
<sequence>MFRFRTESLNCTRFEIINLSRSISSLSPSSSPNWKTVCLPLFRSLRGLYSSLTASTRLDLGRCTTSSDENKVTVLFLFAPLRCSIAMQLKKCCSGDLVSM</sequence>
<organism evidence="1 2">
    <name type="scientific">Cardiocondyla obscurior</name>
    <dbReference type="NCBI Taxonomy" id="286306"/>
    <lineage>
        <taxon>Eukaryota</taxon>
        <taxon>Metazoa</taxon>
        <taxon>Ecdysozoa</taxon>
        <taxon>Arthropoda</taxon>
        <taxon>Hexapoda</taxon>
        <taxon>Insecta</taxon>
        <taxon>Pterygota</taxon>
        <taxon>Neoptera</taxon>
        <taxon>Endopterygota</taxon>
        <taxon>Hymenoptera</taxon>
        <taxon>Apocrita</taxon>
        <taxon>Aculeata</taxon>
        <taxon>Formicoidea</taxon>
        <taxon>Formicidae</taxon>
        <taxon>Myrmicinae</taxon>
        <taxon>Cardiocondyla</taxon>
    </lineage>
</organism>
<name>A0AAW2GMH8_9HYME</name>
<dbReference type="EMBL" id="JADYXP020000003">
    <property type="protein sequence ID" value="KAL0128114.1"/>
    <property type="molecule type" value="Genomic_DNA"/>
</dbReference>
<dbReference type="AlphaFoldDB" id="A0AAW2GMH8"/>
<protein>
    <submittedName>
        <fullName evidence="1">Uncharacterized protein</fullName>
    </submittedName>
</protein>